<name>A0A1Y2MCJ3_EPING</name>
<proteinExistence type="inferred from homology"/>
<dbReference type="InterPro" id="IPR036259">
    <property type="entry name" value="MFS_trans_sf"/>
</dbReference>
<dbReference type="FunFam" id="1.20.1250.20:FF:000284">
    <property type="entry name" value="Siderophore iron transporter mirB"/>
    <property type="match status" value="1"/>
</dbReference>
<evidence type="ECO:0000256" key="6">
    <source>
        <dbReference type="ARBA" id="ARBA00022989"/>
    </source>
</evidence>
<dbReference type="InParanoid" id="A0A1Y2MCJ3"/>
<keyword evidence="5 10" id="KW-0812">Transmembrane</keyword>
<evidence type="ECO:0000256" key="3">
    <source>
        <dbReference type="ARBA" id="ARBA00022448"/>
    </source>
</evidence>
<feature type="transmembrane region" description="Helical" evidence="10">
    <location>
        <begin position="434"/>
        <end position="453"/>
    </location>
</feature>
<feature type="transmembrane region" description="Helical" evidence="10">
    <location>
        <begin position="409"/>
        <end position="427"/>
    </location>
</feature>
<dbReference type="EMBL" id="KZ107838">
    <property type="protein sequence ID" value="OSS53855.1"/>
    <property type="molecule type" value="Genomic_DNA"/>
</dbReference>
<evidence type="ECO:0000256" key="5">
    <source>
        <dbReference type="ARBA" id="ARBA00022692"/>
    </source>
</evidence>
<keyword evidence="13" id="KW-1185">Reference proteome</keyword>
<feature type="transmembrane region" description="Helical" evidence="10">
    <location>
        <begin position="244"/>
        <end position="264"/>
    </location>
</feature>
<feature type="transmembrane region" description="Helical" evidence="10">
    <location>
        <begin position="493"/>
        <end position="520"/>
    </location>
</feature>
<evidence type="ECO:0000256" key="8">
    <source>
        <dbReference type="ARBA" id="ARBA00023065"/>
    </source>
</evidence>
<dbReference type="PANTHER" id="PTHR23501">
    <property type="entry name" value="MAJOR FACILITATOR SUPERFAMILY"/>
    <property type="match status" value="1"/>
</dbReference>
<feature type="transmembrane region" description="Helical" evidence="10">
    <location>
        <begin position="330"/>
        <end position="348"/>
    </location>
</feature>
<dbReference type="Gene3D" id="1.20.1250.20">
    <property type="entry name" value="MFS general substrate transporter like domains"/>
    <property type="match status" value="2"/>
</dbReference>
<feature type="transmembrane region" description="Helical" evidence="10">
    <location>
        <begin position="184"/>
        <end position="204"/>
    </location>
</feature>
<keyword evidence="3" id="KW-0813">Transport</keyword>
<accession>A0A1Y2MCJ3</accession>
<keyword evidence="8" id="KW-0406">Ion transport</keyword>
<dbReference type="PROSITE" id="PS50850">
    <property type="entry name" value="MFS"/>
    <property type="match status" value="1"/>
</dbReference>
<evidence type="ECO:0000259" key="11">
    <source>
        <dbReference type="PROSITE" id="PS50850"/>
    </source>
</evidence>
<feature type="transmembrane region" description="Helical" evidence="10">
    <location>
        <begin position="574"/>
        <end position="592"/>
    </location>
</feature>
<dbReference type="InterPro" id="IPR011701">
    <property type="entry name" value="MFS"/>
</dbReference>
<feature type="transmembrane region" description="Helical" evidence="10">
    <location>
        <begin position="123"/>
        <end position="143"/>
    </location>
</feature>
<evidence type="ECO:0000256" key="10">
    <source>
        <dbReference type="SAM" id="Phobius"/>
    </source>
</evidence>
<feature type="transmembrane region" description="Helical" evidence="10">
    <location>
        <begin position="155"/>
        <end position="172"/>
    </location>
</feature>
<feature type="transmembrane region" description="Helical" evidence="10">
    <location>
        <begin position="459"/>
        <end position="481"/>
    </location>
</feature>
<feature type="transmembrane region" description="Helical" evidence="10">
    <location>
        <begin position="211"/>
        <end position="232"/>
    </location>
</feature>
<reference evidence="12 13" key="1">
    <citation type="journal article" date="2017" name="Genome Announc.">
        <title>Genome sequence of the saprophytic ascomycete Epicoccum nigrum ICMP 19927 strain isolated from New Zealand.</title>
        <authorList>
            <person name="Fokin M."/>
            <person name="Fleetwood D."/>
            <person name="Weir B.S."/>
            <person name="Villas-Boas S.G."/>
        </authorList>
    </citation>
    <scope>NUCLEOTIDE SEQUENCE [LARGE SCALE GENOMIC DNA]</scope>
    <source>
        <strain evidence="12 13">ICMP 19927</strain>
    </source>
</reference>
<dbReference type="Proteomes" id="UP000193240">
    <property type="component" value="Unassembled WGS sequence"/>
</dbReference>
<keyword evidence="4" id="KW-0410">Iron transport</keyword>
<dbReference type="InterPro" id="IPR020846">
    <property type="entry name" value="MFS_dom"/>
</dbReference>
<feature type="transmembrane region" description="Helical" evidence="10">
    <location>
        <begin position="368"/>
        <end position="389"/>
    </location>
</feature>
<dbReference type="PANTHER" id="PTHR23501:SF50">
    <property type="entry name" value="MFS SIDEROCHROME IRON TRANSPORTER MIRB (AFU_ORTHOLOGUE AFUA_3G03640)-RELATED"/>
    <property type="match status" value="1"/>
</dbReference>
<protein>
    <recommendedName>
        <fullName evidence="11">Major facilitator superfamily (MFS) profile domain-containing protein</fullName>
    </recommendedName>
</protein>
<keyword evidence="7" id="KW-0408">Iron</keyword>
<feature type="transmembrane region" description="Helical" evidence="10">
    <location>
        <begin position="295"/>
        <end position="318"/>
    </location>
</feature>
<comment type="subcellular location">
    <subcellularLocation>
        <location evidence="1">Membrane</location>
        <topology evidence="1">Multi-pass membrane protein</topology>
    </subcellularLocation>
</comment>
<dbReference type="OMA" id="MTTIPIV"/>
<evidence type="ECO:0000256" key="2">
    <source>
        <dbReference type="ARBA" id="ARBA00008335"/>
    </source>
</evidence>
<evidence type="ECO:0000256" key="7">
    <source>
        <dbReference type="ARBA" id="ARBA00023004"/>
    </source>
</evidence>
<dbReference type="GO" id="GO:0010106">
    <property type="term" value="P:cellular response to iron ion starvation"/>
    <property type="evidence" value="ECO:0007669"/>
    <property type="project" value="UniProtKB-ARBA"/>
</dbReference>
<dbReference type="FunFam" id="1.20.1250.20:FF:000302">
    <property type="entry name" value="MFS siderochrome iron transporter MirB"/>
    <property type="match status" value="1"/>
</dbReference>
<feature type="domain" description="Major facilitator superfamily (MFS) profile" evidence="11">
    <location>
        <begin position="90"/>
        <end position="595"/>
    </location>
</feature>
<sequence length="608" mass="66588">MATPKAFHPVVGRTLVNDARVVSTSEDVEANAPVSMAKLESEKGNAVDTFANPEDPKALPNELPDYDAQRGIQKIEATTLAWGRWSLVALLVNIWIIFLTNGFRGSILAGLVPYVTSDFKSHSLLTVIEIVSSAMTAAVYIPMAKLLDVWGRAEGFALMVGSATLGVVLMATSRHLATFCAAQVFYSIGFSGIIYTVAVLAADVTSLRNRGLAFAFTSSPYMITAFAGSKASEAFLLNVKNWRWGFGCFAIIVPVVTAPLFVLLKLQLRKAERQGLIAEQVSKAWTIERVWRNVVAFDLPGVVLFAGGLTVFLLPFTLASRAPNGWETDYIIAMIVVGFLVLVAFGLYETFVAKEPFLKNKFLTDRSVIAACLIDMTYQISYYCWNSYFTSFLQVVCNLTVAEAGYVNSTFQVVSGILLFIVGYAIRRTGRFKWLFYVTVPIYTFGLGLMIYFRQPNQPIGYIIMCEIFISIGGSVFILLVQLACLAAVDHQFVAAVLALLYVSGTIGGAIGNTISGAIWTNTFYDALVRELPREALKDVATIYSSLPAQLAYPVGSPERIAIQLAYGYGQTRMLAAGVGIFGLCFIWMFMIRNQSVLKNGQTKGMVF</sequence>
<evidence type="ECO:0000256" key="1">
    <source>
        <dbReference type="ARBA" id="ARBA00004141"/>
    </source>
</evidence>
<comment type="similarity">
    <text evidence="2">Belongs to the major facilitator superfamily.</text>
</comment>
<gene>
    <name evidence="12" type="ORF">B5807_01371</name>
</gene>
<evidence type="ECO:0000313" key="12">
    <source>
        <dbReference type="EMBL" id="OSS53855.1"/>
    </source>
</evidence>
<evidence type="ECO:0000256" key="4">
    <source>
        <dbReference type="ARBA" id="ARBA00022496"/>
    </source>
</evidence>
<evidence type="ECO:0000313" key="13">
    <source>
        <dbReference type="Proteomes" id="UP000193240"/>
    </source>
</evidence>
<keyword evidence="6 10" id="KW-1133">Transmembrane helix</keyword>
<organism evidence="12 13">
    <name type="scientific">Epicoccum nigrum</name>
    <name type="common">Soil fungus</name>
    <name type="synonym">Epicoccum purpurascens</name>
    <dbReference type="NCBI Taxonomy" id="105696"/>
    <lineage>
        <taxon>Eukaryota</taxon>
        <taxon>Fungi</taxon>
        <taxon>Dikarya</taxon>
        <taxon>Ascomycota</taxon>
        <taxon>Pezizomycotina</taxon>
        <taxon>Dothideomycetes</taxon>
        <taxon>Pleosporomycetidae</taxon>
        <taxon>Pleosporales</taxon>
        <taxon>Pleosporineae</taxon>
        <taxon>Didymellaceae</taxon>
        <taxon>Epicoccum</taxon>
    </lineage>
</organism>
<evidence type="ECO:0000256" key="9">
    <source>
        <dbReference type="ARBA" id="ARBA00023136"/>
    </source>
</evidence>
<keyword evidence="9 10" id="KW-0472">Membrane</keyword>
<feature type="transmembrane region" description="Helical" evidence="10">
    <location>
        <begin position="82"/>
        <end position="103"/>
    </location>
</feature>
<dbReference type="SUPFAM" id="SSF103473">
    <property type="entry name" value="MFS general substrate transporter"/>
    <property type="match status" value="1"/>
</dbReference>
<dbReference type="Pfam" id="PF07690">
    <property type="entry name" value="MFS_1"/>
    <property type="match status" value="1"/>
</dbReference>
<dbReference type="GO" id="GO:0005886">
    <property type="term" value="C:plasma membrane"/>
    <property type="evidence" value="ECO:0007669"/>
    <property type="project" value="TreeGrafter"/>
</dbReference>
<dbReference type="AlphaFoldDB" id="A0A1Y2MCJ3"/>
<dbReference type="GO" id="GO:0006826">
    <property type="term" value="P:iron ion transport"/>
    <property type="evidence" value="ECO:0007669"/>
    <property type="project" value="UniProtKB-KW"/>
</dbReference>
<dbReference type="GO" id="GO:0022857">
    <property type="term" value="F:transmembrane transporter activity"/>
    <property type="evidence" value="ECO:0007669"/>
    <property type="project" value="InterPro"/>
</dbReference>